<keyword evidence="1" id="KW-0378">Hydrolase</keyword>
<keyword evidence="3" id="KW-0443">Lipid metabolism</keyword>
<dbReference type="GO" id="GO:0016787">
    <property type="term" value="F:hydrolase activity"/>
    <property type="evidence" value="ECO:0007669"/>
    <property type="project" value="UniProtKB-KW"/>
</dbReference>
<dbReference type="InterPro" id="IPR037483">
    <property type="entry name" value="YjjU-like"/>
</dbReference>
<sequence>MTSPRSALVVEGGAMRGIFASGVLDTLMLAGYQDFDFAIGVSAGATNLAGYISQQPERSKRAILEYARQREFYSPVRFFRGGHLTDIHWLWNYANEQLPLASEQFNDAIPMYAAITHVETGSAHYMRVTAENVHDLMVATCAIPFAYRDQPLVNGEYYVDGGVADSIPVRQAYNMGARDITVVLSRQRGYRKKPASSQWMMERLIGHNSSNSQLLNAMLFRGDDYNASLDFIENPPDDCIVRVVAPPPEFNVSRLTMKLDRLTAGYEMGKNGGLNYLREVSQLNQVA</sequence>
<organism evidence="5">
    <name type="scientific">hydrothermal vent metagenome</name>
    <dbReference type="NCBI Taxonomy" id="652676"/>
    <lineage>
        <taxon>unclassified sequences</taxon>
        <taxon>metagenomes</taxon>
        <taxon>ecological metagenomes</taxon>
    </lineage>
</organism>
<dbReference type="SUPFAM" id="SSF52151">
    <property type="entry name" value="FabD/lysophospholipase-like"/>
    <property type="match status" value="1"/>
</dbReference>
<dbReference type="InterPro" id="IPR016035">
    <property type="entry name" value="Acyl_Trfase/lysoPLipase"/>
</dbReference>
<dbReference type="GO" id="GO:0016042">
    <property type="term" value="P:lipid catabolic process"/>
    <property type="evidence" value="ECO:0007669"/>
    <property type="project" value="UniProtKB-KW"/>
</dbReference>
<dbReference type="EMBL" id="CZQC01000042">
    <property type="protein sequence ID" value="CUS41411.1"/>
    <property type="molecule type" value="Genomic_DNA"/>
</dbReference>
<reference evidence="5" key="1">
    <citation type="submission" date="2015-10" db="EMBL/GenBank/DDBJ databases">
        <authorList>
            <person name="Gilbert D.G."/>
        </authorList>
    </citation>
    <scope>NUCLEOTIDE SEQUENCE</scope>
</reference>
<dbReference type="Pfam" id="PF19890">
    <property type="entry name" value="DUF6363"/>
    <property type="match status" value="1"/>
</dbReference>
<dbReference type="CDD" id="cd07208">
    <property type="entry name" value="Pat_hypo_Ecoli_yjju_like"/>
    <property type="match status" value="1"/>
</dbReference>
<evidence type="ECO:0000313" key="5">
    <source>
        <dbReference type="EMBL" id="CUS41411.1"/>
    </source>
</evidence>
<keyword evidence="2" id="KW-0442">Lipid degradation</keyword>
<dbReference type="PROSITE" id="PS51635">
    <property type="entry name" value="PNPLA"/>
    <property type="match status" value="1"/>
</dbReference>
<dbReference type="InterPro" id="IPR045943">
    <property type="entry name" value="DUF6363"/>
</dbReference>
<proteinExistence type="predicted"/>
<name>A0A160TC25_9ZZZZ</name>
<dbReference type="PANTHER" id="PTHR14226:SF25">
    <property type="entry name" value="PHOSPHOESTERASE"/>
    <property type="match status" value="1"/>
</dbReference>
<dbReference type="PANTHER" id="PTHR14226">
    <property type="entry name" value="NEUROPATHY TARGET ESTERASE/SWISS CHEESE D.MELANOGASTER"/>
    <property type="match status" value="1"/>
</dbReference>
<dbReference type="AlphaFoldDB" id="A0A160TC25"/>
<dbReference type="InterPro" id="IPR050301">
    <property type="entry name" value="NTE"/>
</dbReference>
<feature type="domain" description="PNPLA" evidence="4">
    <location>
        <begin position="8"/>
        <end position="173"/>
    </location>
</feature>
<dbReference type="InterPro" id="IPR002641">
    <property type="entry name" value="PNPLA_dom"/>
</dbReference>
<evidence type="ECO:0000259" key="4">
    <source>
        <dbReference type="PROSITE" id="PS51635"/>
    </source>
</evidence>
<dbReference type="Gene3D" id="3.40.1090.10">
    <property type="entry name" value="Cytosolic phospholipase A2 catalytic domain"/>
    <property type="match status" value="2"/>
</dbReference>
<dbReference type="Pfam" id="PF01734">
    <property type="entry name" value="Patatin"/>
    <property type="match status" value="1"/>
</dbReference>
<evidence type="ECO:0000256" key="2">
    <source>
        <dbReference type="ARBA" id="ARBA00022963"/>
    </source>
</evidence>
<evidence type="ECO:0000256" key="3">
    <source>
        <dbReference type="ARBA" id="ARBA00023098"/>
    </source>
</evidence>
<evidence type="ECO:0000256" key="1">
    <source>
        <dbReference type="ARBA" id="ARBA00022801"/>
    </source>
</evidence>
<protein>
    <recommendedName>
        <fullName evidence="4">PNPLA domain-containing protein</fullName>
    </recommendedName>
</protein>
<accession>A0A160TC25</accession>
<gene>
    <name evidence="5" type="ORF">MGWOODY_Tha1279</name>
</gene>